<dbReference type="EMBL" id="CABWMV010000024">
    <property type="protein sequence ID" value="VXD01397.1"/>
    <property type="molecule type" value="Genomic_DNA"/>
</dbReference>
<sequence>MDYNQLPLFIKESTVFTENEKMKLAQVDRLPTPQEVDDITSLPEIYELLNAFIGDQSSRNTHLQLKAKEYLQDNQVDMAWKVLLI</sequence>
<dbReference type="EMBL" id="UAUU01000008">
    <property type="protein sequence ID" value="SPZ85297.1"/>
    <property type="molecule type" value="Genomic_DNA"/>
</dbReference>
<gene>
    <name evidence="1" type="ORF">NCTC11343_01858</name>
    <name evidence="2" type="ORF">SPHINGO8BC_51711</name>
</gene>
<accession>A0A2X2IST7</accession>
<protein>
    <submittedName>
        <fullName evidence="1">Uncharacterized protein</fullName>
    </submittedName>
</protein>
<dbReference type="GeneID" id="97181326"/>
<name>A0A2X2IST7_SPHMU</name>
<reference evidence="2 4" key="2">
    <citation type="submission" date="2019-10" db="EMBL/GenBank/DDBJ databases">
        <authorList>
            <person name="Karimi E."/>
        </authorList>
    </citation>
    <scope>NUCLEOTIDE SEQUENCE [LARGE SCALE GENOMIC DNA]</scope>
    <source>
        <strain evidence="2">Sphingobacterium sp. 8BC</strain>
    </source>
</reference>
<evidence type="ECO:0000313" key="2">
    <source>
        <dbReference type="EMBL" id="VXD01397.1"/>
    </source>
</evidence>
<reference evidence="1 3" key="1">
    <citation type="submission" date="2018-06" db="EMBL/GenBank/DDBJ databases">
        <authorList>
            <consortium name="Pathogen Informatics"/>
            <person name="Doyle S."/>
        </authorList>
    </citation>
    <scope>NUCLEOTIDE SEQUENCE [LARGE SCALE GENOMIC DNA]</scope>
    <source>
        <strain evidence="1 3">NCTC11343</strain>
    </source>
</reference>
<dbReference type="Proteomes" id="UP000432350">
    <property type="component" value="Unassembled WGS sequence"/>
</dbReference>
<dbReference type="AlphaFoldDB" id="A0A2X2IST7"/>
<evidence type="ECO:0000313" key="3">
    <source>
        <dbReference type="Proteomes" id="UP000251241"/>
    </source>
</evidence>
<accession>A0A654D6E6</accession>
<dbReference type="Proteomes" id="UP000251241">
    <property type="component" value="Unassembled WGS sequence"/>
</dbReference>
<proteinExistence type="predicted"/>
<evidence type="ECO:0000313" key="1">
    <source>
        <dbReference type="EMBL" id="SPZ85297.1"/>
    </source>
</evidence>
<organism evidence="1 3">
    <name type="scientific">Sphingobacterium multivorum</name>
    <dbReference type="NCBI Taxonomy" id="28454"/>
    <lineage>
        <taxon>Bacteria</taxon>
        <taxon>Pseudomonadati</taxon>
        <taxon>Bacteroidota</taxon>
        <taxon>Sphingobacteriia</taxon>
        <taxon>Sphingobacteriales</taxon>
        <taxon>Sphingobacteriaceae</taxon>
        <taxon>Sphingobacterium</taxon>
    </lineage>
</organism>
<dbReference type="RefSeq" id="WP_070569685.1">
    <property type="nucleotide sequence ID" value="NZ_CP068086.1"/>
</dbReference>
<evidence type="ECO:0000313" key="4">
    <source>
        <dbReference type="Proteomes" id="UP000432350"/>
    </source>
</evidence>